<evidence type="ECO:0000256" key="6">
    <source>
        <dbReference type="SAM" id="Phobius"/>
    </source>
</evidence>
<keyword evidence="6" id="KW-1133">Transmembrane helix</keyword>
<accession>A0A010QU05</accession>
<keyword evidence="4 5" id="KW-0408">Iron</keyword>
<dbReference type="InterPro" id="IPR002401">
    <property type="entry name" value="Cyt_P450_E_grp-I"/>
</dbReference>
<dbReference type="GO" id="GO:0005506">
    <property type="term" value="F:iron ion binding"/>
    <property type="evidence" value="ECO:0007669"/>
    <property type="project" value="InterPro"/>
</dbReference>
<keyword evidence="3" id="KW-0560">Oxidoreductase</keyword>
<evidence type="ECO:0000256" key="5">
    <source>
        <dbReference type="PIRSR" id="PIRSR602401-1"/>
    </source>
</evidence>
<reference evidence="7 8" key="1">
    <citation type="submission" date="2014-02" db="EMBL/GenBank/DDBJ databases">
        <title>The genome sequence of Colletotrichum fioriniae PJ7.</title>
        <authorList>
            <person name="Baroncelli R."/>
            <person name="Thon M.R."/>
        </authorList>
    </citation>
    <scope>NUCLEOTIDE SEQUENCE [LARGE SCALE GENOMIC DNA]</scope>
    <source>
        <strain evidence="7 8">PJ7</strain>
    </source>
</reference>
<proteinExistence type="inferred from homology"/>
<dbReference type="PANTHER" id="PTHR46300">
    <property type="entry name" value="P450, PUTATIVE (EUROFUNG)-RELATED-RELATED"/>
    <property type="match status" value="1"/>
</dbReference>
<comment type="caution">
    <text evidence="7">The sequence shown here is derived from an EMBL/GenBank/DDBJ whole genome shotgun (WGS) entry which is preliminary data.</text>
</comment>
<feature type="transmembrane region" description="Helical" evidence="6">
    <location>
        <begin position="15"/>
        <end position="37"/>
    </location>
</feature>
<comment type="similarity">
    <text evidence="1">Belongs to the cytochrome P450 family.</text>
</comment>
<dbReference type="InterPro" id="IPR036396">
    <property type="entry name" value="Cyt_P450_sf"/>
</dbReference>
<comment type="cofactor">
    <cofactor evidence="5">
        <name>heme</name>
        <dbReference type="ChEBI" id="CHEBI:30413"/>
    </cofactor>
</comment>
<dbReference type="Gene3D" id="1.10.630.10">
    <property type="entry name" value="Cytochrome P450"/>
    <property type="match status" value="1"/>
</dbReference>
<dbReference type="GO" id="GO:0020037">
    <property type="term" value="F:heme binding"/>
    <property type="evidence" value="ECO:0007669"/>
    <property type="project" value="InterPro"/>
</dbReference>
<evidence type="ECO:0000256" key="2">
    <source>
        <dbReference type="ARBA" id="ARBA00022723"/>
    </source>
</evidence>
<evidence type="ECO:0000313" key="7">
    <source>
        <dbReference type="EMBL" id="EXF80120.1"/>
    </source>
</evidence>
<dbReference type="OrthoDB" id="1470350at2759"/>
<dbReference type="KEGG" id="cfj:CFIO01_11938"/>
<dbReference type="Pfam" id="PF00067">
    <property type="entry name" value="p450"/>
    <property type="match status" value="1"/>
</dbReference>
<dbReference type="PANTHER" id="PTHR46300:SF4">
    <property type="entry name" value="CYTOCHROME P450 98A3"/>
    <property type="match status" value="1"/>
</dbReference>
<keyword evidence="2 5" id="KW-0479">Metal-binding</keyword>
<keyword evidence="8" id="KW-1185">Reference proteome</keyword>
<evidence type="ECO:0000256" key="3">
    <source>
        <dbReference type="ARBA" id="ARBA00023002"/>
    </source>
</evidence>
<feature type="binding site" description="axial binding residue" evidence="5">
    <location>
        <position position="411"/>
    </location>
    <ligand>
        <name>heme</name>
        <dbReference type="ChEBI" id="CHEBI:30413"/>
    </ligand>
    <ligandPart>
        <name>Fe</name>
        <dbReference type="ChEBI" id="CHEBI:18248"/>
    </ligandPart>
</feature>
<protein>
    <recommendedName>
        <fullName evidence="9">Cytochrome P450</fullName>
    </recommendedName>
</protein>
<sequence>MSPLNYLPADWDSPLRLVALSLSGPIIVFLLWVLVSYGRVLYLRSRMPPGPFPYPIVGNIGRVPAAKPYLIFEKWSKEYDSPLITIWTGNRPTVVSVAYRDVVATCGVFLLTTFQHTIVGSQAVRGYRTFQANESKILIRDIMETQQFVSAIERYACSVAAIIGWGRRVRSMDDDLAKLALSFVQTGAGFSAPAQYLVEAYPWISKLPKRIYPFPSMIWDEGQKLLKYFYALTVEGAQLEQDSFSKRLIQDQENNNKLSPKEIASLTGNLIGGGVDTTTTTIIVFIFAMCAFPRVQQKAQEEIDRVLAGEPPTWADEDSLPYCKALLTEIFRWRAAIALGGPPHAPVRDDSYKGMFIPRGTSIIGNLWAIHRNPRDYPSPDEVRPERFLEERQPNPSKKGIFTFGWGRRLCSGQPLAEQGIWFTIVELLWSFRMRSTDEHGNSKELDIFAFNDSPAPRPLPFTVEFKPRTSTTKSIIQAAALKAEEELRKYEVNSNVAIENFQ</sequence>
<evidence type="ECO:0000313" key="8">
    <source>
        <dbReference type="Proteomes" id="UP000020467"/>
    </source>
</evidence>
<keyword evidence="6" id="KW-0812">Transmembrane</keyword>
<dbReference type="AlphaFoldDB" id="A0A010QU05"/>
<evidence type="ECO:0008006" key="9">
    <source>
        <dbReference type="Google" id="ProtNLM"/>
    </source>
</evidence>
<evidence type="ECO:0000256" key="4">
    <source>
        <dbReference type="ARBA" id="ARBA00023004"/>
    </source>
</evidence>
<dbReference type="GO" id="GO:0016705">
    <property type="term" value="F:oxidoreductase activity, acting on paired donors, with incorporation or reduction of molecular oxygen"/>
    <property type="evidence" value="ECO:0007669"/>
    <property type="project" value="InterPro"/>
</dbReference>
<gene>
    <name evidence="7" type="ORF">CFIO01_11938</name>
</gene>
<keyword evidence="6" id="KW-0472">Membrane</keyword>
<dbReference type="GO" id="GO:0004497">
    <property type="term" value="F:monooxygenase activity"/>
    <property type="evidence" value="ECO:0007669"/>
    <property type="project" value="InterPro"/>
</dbReference>
<dbReference type="HOGENOM" id="CLU_001570_2_1_1"/>
<dbReference type="InterPro" id="IPR050364">
    <property type="entry name" value="Cytochrome_P450_fung"/>
</dbReference>
<dbReference type="SUPFAM" id="SSF48264">
    <property type="entry name" value="Cytochrome P450"/>
    <property type="match status" value="1"/>
</dbReference>
<dbReference type="PRINTS" id="PR00463">
    <property type="entry name" value="EP450I"/>
</dbReference>
<dbReference type="Proteomes" id="UP000020467">
    <property type="component" value="Unassembled WGS sequence"/>
</dbReference>
<dbReference type="InterPro" id="IPR001128">
    <property type="entry name" value="Cyt_P450"/>
</dbReference>
<keyword evidence="5" id="KW-0349">Heme</keyword>
<name>A0A010QU05_9PEZI</name>
<dbReference type="eggNOG" id="KOG0156">
    <property type="taxonomic scope" value="Eukaryota"/>
</dbReference>
<organism evidence="7 8">
    <name type="scientific">Colletotrichum fioriniae PJ7</name>
    <dbReference type="NCBI Taxonomy" id="1445577"/>
    <lineage>
        <taxon>Eukaryota</taxon>
        <taxon>Fungi</taxon>
        <taxon>Dikarya</taxon>
        <taxon>Ascomycota</taxon>
        <taxon>Pezizomycotina</taxon>
        <taxon>Sordariomycetes</taxon>
        <taxon>Hypocreomycetidae</taxon>
        <taxon>Glomerellales</taxon>
        <taxon>Glomerellaceae</taxon>
        <taxon>Colletotrichum</taxon>
        <taxon>Colletotrichum acutatum species complex</taxon>
    </lineage>
</organism>
<dbReference type="EMBL" id="JARH01000481">
    <property type="protein sequence ID" value="EXF80120.1"/>
    <property type="molecule type" value="Genomic_DNA"/>
</dbReference>
<evidence type="ECO:0000256" key="1">
    <source>
        <dbReference type="ARBA" id="ARBA00010617"/>
    </source>
</evidence>